<name>A0A8H1LHG9_9ACTN</name>
<dbReference type="EMBL" id="RCIY01000040">
    <property type="protein sequence ID" value="TGG86559.1"/>
    <property type="molecule type" value="Genomic_DNA"/>
</dbReference>
<evidence type="ECO:0000313" key="7">
    <source>
        <dbReference type="Proteomes" id="UP000298111"/>
    </source>
</evidence>
<dbReference type="Proteomes" id="UP000298111">
    <property type="component" value="Unassembled WGS sequence"/>
</dbReference>
<keyword evidence="3" id="KW-0804">Transcription</keyword>
<dbReference type="InterPro" id="IPR050204">
    <property type="entry name" value="AraC_XylS_family_regulators"/>
</dbReference>
<evidence type="ECO:0000256" key="1">
    <source>
        <dbReference type="ARBA" id="ARBA00023015"/>
    </source>
</evidence>
<dbReference type="SUPFAM" id="SSF46689">
    <property type="entry name" value="Homeodomain-like"/>
    <property type="match status" value="1"/>
</dbReference>
<accession>A0A8H1LHG9</accession>
<feature type="domain" description="HTH araC/xylS-type" evidence="5">
    <location>
        <begin position="154"/>
        <end position="255"/>
    </location>
</feature>
<keyword evidence="1" id="KW-0805">Transcription regulation</keyword>
<dbReference type="PANTHER" id="PTHR46796:SF15">
    <property type="entry name" value="BLL1074 PROTEIN"/>
    <property type="match status" value="1"/>
</dbReference>
<evidence type="ECO:0000256" key="3">
    <source>
        <dbReference type="ARBA" id="ARBA00023163"/>
    </source>
</evidence>
<organism evidence="6 7">
    <name type="scientific">Streptomyces albus</name>
    <dbReference type="NCBI Taxonomy" id="1888"/>
    <lineage>
        <taxon>Bacteria</taxon>
        <taxon>Bacillati</taxon>
        <taxon>Actinomycetota</taxon>
        <taxon>Actinomycetes</taxon>
        <taxon>Kitasatosporales</taxon>
        <taxon>Streptomycetaceae</taxon>
        <taxon>Streptomyces</taxon>
    </lineage>
</organism>
<evidence type="ECO:0000256" key="4">
    <source>
        <dbReference type="SAM" id="MobiDB-lite"/>
    </source>
</evidence>
<dbReference type="PROSITE" id="PS01124">
    <property type="entry name" value="HTH_ARAC_FAMILY_2"/>
    <property type="match status" value="1"/>
</dbReference>
<keyword evidence="2" id="KW-0238">DNA-binding</keyword>
<dbReference type="GO" id="GO:0043565">
    <property type="term" value="F:sequence-specific DNA binding"/>
    <property type="evidence" value="ECO:0007669"/>
    <property type="project" value="InterPro"/>
</dbReference>
<dbReference type="InterPro" id="IPR018060">
    <property type="entry name" value="HTH_AraC"/>
</dbReference>
<dbReference type="InterPro" id="IPR009057">
    <property type="entry name" value="Homeodomain-like_sf"/>
</dbReference>
<dbReference type="AlphaFoldDB" id="A0A8H1LHG9"/>
<protein>
    <submittedName>
        <fullName evidence="6">Helix-turn-helix domain-containing protein</fullName>
    </submittedName>
</protein>
<feature type="region of interest" description="Disordered" evidence="4">
    <location>
        <begin position="257"/>
        <end position="294"/>
    </location>
</feature>
<evidence type="ECO:0000313" key="6">
    <source>
        <dbReference type="EMBL" id="TGG86559.1"/>
    </source>
</evidence>
<dbReference type="Pfam" id="PF12833">
    <property type="entry name" value="HTH_18"/>
    <property type="match status" value="1"/>
</dbReference>
<dbReference type="Gene3D" id="1.10.10.60">
    <property type="entry name" value="Homeodomain-like"/>
    <property type="match status" value="1"/>
</dbReference>
<evidence type="ECO:0000259" key="5">
    <source>
        <dbReference type="PROSITE" id="PS01124"/>
    </source>
</evidence>
<gene>
    <name evidence="6" type="ORF">D8771_07180</name>
</gene>
<proteinExistence type="predicted"/>
<dbReference type="PANTHER" id="PTHR46796">
    <property type="entry name" value="HTH-TYPE TRANSCRIPTIONAL ACTIVATOR RHAS-RELATED"/>
    <property type="match status" value="1"/>
</dbReference>
<comment type="caution">
    <text evidence="6">The sequence shown here is derived from an EMBL/GenBank/DDBJ whole genome shotgun (WGS) entry which is preliminary data.</text>
</comment>
<evidence type="ECO:0000256" key="2">
    <source>
        <dbReference type="ARBA" id="ARBA00023125"/>
    </source>
</evidence>
<dbReference type="GO" id="GO:0003700">
    <property type="term" value="F:DNA-binding transcription factor activity"/>
    <property type="evidence" value="ECO:0007669"/>
    <property type="project" value="InterPro"/>
</dbReference>
<reference evidence="6 7" key="1">
    <citation type="submission" date="2018-10" db="EMBL/GenBank/DDBJ databases">
        <title>Isolation of pseudouridimycin from Streptomyces albus DSM 40763.</title>
        <authorList>
            <person name="Rosenqvist P."/>
            <person name="Metsae-Ketelae M."/>
            <person name="Virta P."/>
        </authorList>
    </citation>
    <scope>NUCLEOTIDE SEQUENCE [LARGE SCALE GENOMIC DNA]</scope>
    <source>
        <strain evidence="6 7">DSM 40763</strain>
    </source>
</reference>
<sequence length="294" mass="30887">MTRQHSLLGRYVKTLDAYDLGPGPVGVHRGLPSTTVSLTLPLDDPVEIGWAARSAPRTRHRAAVAGLHLDAAELRQRGCTRGVYVTLSPLGTAALLGLPASALAGHVADLADVAPALADLPERLAACRTWPQRRALVEHALLTGLARHGERDNAPELRAMLAALARTSRVHEAAELVGCSRRHLSGRLRTELGVTPKEYQRLVRFEAARSRLAALGTTQAGLADVAAAAGFADQAHLSREWRAMAGCAPTRWLRTEGPAAGGGPAHCRSLGEETAPGAAGSVPRCSRRGGAPTA</sequence>
<dbReference type="SMART" id="SM00342">
    <property type="entry name" value="HTH_ARAC"/>
    <property type="match status" value="1"/>
</dbReference>